<sequence length="59" mass="5763">MKQKAILLAGALALAGGVAIAVPATGQASEAGRGQSVSTPSPYATVAGEWGTGRKNPRA</sequence>
<name>A0ABT7GYE4_9ACTN</name>
<organism evidence="3 4">
    <name type="scientific">Streptomyces katrae</name>
    <dbReference type="NCBI Taxonomy" id="68223"/>
    <lineage>
        <taxon>Bacteria</taxon>
        <taxon>Bacillati</taxon>
        <taxon>Actinomycetota</taxon>
        <taxon>Actinomycetes</taxon>
        <taxon>Kitasatosporales</taxon>
        <taxon>Streptomycetaceae</taxon>
        <taxon>Streptomyces</taxon>
    </lineage>
</organism>
<feature type="chain" id="PRO_5046469692" description="Chitinase" evidence="2">
    <location>
        <begin position="22"/>
        <end position="59"/>
    </location>
</feature>
<accession>A0ABT7GYE4</accession>
<evidence type="ECO:0000256" key="1">
    <source>
        <dbReference type="SAM" id="MobiDB-lite"/>
    </source>
</evidence>
<gene>
    <name evidence="3" type="ORF">QEZ40_003600</name>
</gene>
<feature type="region of interest" description="Disordered" evidence="1">
    <location>
        <begin position="29"/>
        <end position="59"/>
    </location>
</feature>
<dbReference type="EMBL" id="JASITI010000030">
    <property type="protein sequence ID" value="MDK9498418.1"/>
    <property type="molecule type" value="Genomic_DNA"/>
</dbReference>
<evidence type="ECO:0000313" key="4">
    <source>
        <dbReference type="Proteomes" id="UP001223390"/>
    </source>
</evidence>
<comment type="caution">
    <text evidence="3">The sequence shown here is derived from an EMBL/GenBank/DDBJ whole genome shotgun (WGS) entry which is preliminary data.</text>
</comment>
<protein>
    <recommendedName>
        <fullName evidence="5">Chitinase</fullName>
    </recommendedName>
</protein>
<evidence type="ECO:0000256" key="2">
    <source>
        <dbReference type="SAM" id="SignalP"/>
    </source>
</evidence>
<keyword evidence="4" id="KW-1185">Reference proteome</keyword>
<evidence type="ECO:0000313" key="3">
    <source>
        <dbReference type="EMBL" id="MDK9498418.1"/>
    </source>
</evidence>
<keyword evidence="2" id="KW-0732">Signal</keyword>
<reference evidence="3 4" key="1">
    <citation type="submission" date="2023-05" db="EMBL/GenBank/DDBJ databases">
        <title>Sequencing and Assembly of Streptomyces sp. NP73.</title>
        <authorList>
            <person name="Konwar A.N."/>
            <person name="Saikia K."/>
            <person name="Thakur D."/>
        </authorList>
    </citation>
    <scope>NUCLEOTIDE SEQUENCE [LARGE SCALE GENOMIC DNA]</scope>
    <source>
        <strain evidence="3 4">NP73</strain>
    </source>
</reference>
<dbReference type="Proteomes" id="UP001223390">
    <property type="component" value="Unassembled WGS sequence"/>
</dbReference>
<proteinExistence type="predicted"/>
<evidence type="ECO:0008006" key="5">
    <source>
        <dbReference type="Google" id="ProtNLM"/>
    </source>
</evidence>
<feature type="signal peptide" evidence="2">
    <location>
        <begin position="1"/>
        <end position="21"/>
    </location>
</feature>
<dbReference type="RefSeq" id="WP_285344175.1">
    <property type="nucleotide sequence ID" value="NZ_JASITI010000030.1"/>
</dbReference>